<dbReference type="InterPro" id="IPR012974">
    <property type="entry name" value="NOP58/56_N"/>
</dbReference>
<dbReference type="EMBL" id="OC951067">
    <property type="protein sequence ID" value="CAD7664099.1"/>
    <property type="molecule type" value="Genomic_DNA"/>
</dbReference>
<dbReference type="Pfam" id="PF08156">
    <property type="entry name" value="NOP5NT"/>
    <property type="match status" value="1"/>
</dbReference>
<evidence type="ECO:0000259" key="1">
    <source>
        <dbReference type="Pfam" id="PF08156"/>
    </source>
</evidence>
<protein>
    <recommendedName>
        <fullName evidence="1">Nucleolar protein 58/56 N-terminal domain-containing protein</fullName>
    </recommendedName>
</protein>
<evidence type="ECO:0000313" key="4">
    <source>
        <dbReference type="Proteomes" id="UP000728032"/>
    </source>
</evidence>
<dbReference type="Proteomes" id="UP000728032">
    <property type="component" value="Unassembled WGS sequence"/>
</dbReference>
<dbReference type="AlphaFoldDB" id="A0A7R9MPH0"/>
<feature type="domain" description="Nucleolar protein 58/56 N-terminal" evidence="1">
    <location>
        <begin position="6"/>
        <end position="42"/>
    </location>
</feature>
<evidence type="ECO:0000313" key="3">
    <source>
        <dbReference type="EMBL" id="CAD7665778.1"/>
    </source>
</evidence>
<organism evidence="2">
    <name type="scientific">Oppiella nova</name>
    <dbReference type="NCBI Taxonomy" id="334625"/>
    <lineage>
        <taxon>Eukaryota</taxon>
        <taxon>Metazoa</taxon>
        <taxon>Ecdysozoa</taxon>
        <taxon>Arthropoda</taxon>
        <taxon>Chelicerata</taxon>
        <taxon>Arachnida</taxon>
        <taxon>Acari</taxon>
        <taxon>Acariformes</taxon>
        <taxon>Sarcoptiformes</taxon>
        <taxon>Oribatida</taxon>
        <taxon>Brachypylina</taxon>
        <taxon>Oppioidea</taxon>
        <taxon>Oppiidae</taxon>
        <taxon>Oppiella</taxon>
    </lineage>
</organism>
<reference evidence="2" key="1">
    <citation type="submission" date="2020-11" db="EMBL/GenBank/DDBJ databases">
        <authorList>
            <person name="Tran Van P."/>
        </authorList>
    </citation>
    <scope>NUCLEOTIDE SEQUENCE</scope>
</reference>
<gene>
    <name evidence="2" type="ORF">ONB1V03_LOCUS20657</name>
    <name evidence="3" type="ORF">ONB1V03_LOCUS22335</name>
</gene>
<dbReference type="EMBL" id="OC964030">
    <property type="protein sequence ID" value="CAD7665778.1"/>
    <property type="molecule type" value="Genomic_DNA"/>
</dbReference>
<dbReference type="EMBL" id="CAJPVJ010049205">
    <property type="protein sequence ID" value="CAG2182914.1"/>
    <property type="molecule type" value="Genomic_DNA"/>
</dbReference>
<proteinExistence type="predicted"/>
<dbReference type="EMBL" id="CAJPVJ010036242">
    <property type="protein sequence ID" value="CAG2181236.1"/>
    <property type="molecule type" value="Genomic_DNA"/>
</dbReference>
<accession>A0A7R9MPH0</accession>
<name>A0A7R9MPH0_9ACAR</name>
<keyword evidence="4" id="KW-1185">Reference proteome</keyword>
<sequence length="42" mass="4678">MSQLVVLFEHASGYALFRVSEAEEVSMFVAAVEKSQSDPIKF</sequence>
<evidence type="ECO:0000313" key="2">
    <source>
        <dbReference type="EMBL" id="CAD7664099.1"/>
    </source>
</evidence>
<feature type="non-terminal residue" evidence="2">
    <location>
        <position position="42"/>
    </location>
</feature>
<dbReference type="OrthoDB" id="6436193at2759"/>